<comment type="subcellular location">
    <subcellularLocation>
        <location evidence="1">Membrane</location>
        <topology evidence="1">Multi-pass membrane protein</topology>
    </subcellularLocation>
</comment>
<dbReference type="InterPro" id="IPR050125">
    <property type="entry name" value="GPCR_opsins"/>
</dbReference>
<evidence type="ECO:0000256" key="5">
    <source>
        <dbReference type="ARBA" id="ARBA00023136"/>
    </source>
</evidence>
<dbReference type="Gene3D" id="1.20.1070.10">
    <property type="entry name" value="Rhodopsin 7-helix transmembrane proteins"/>
    <property type="match status" value="1"/>
</dbReference>
<feature type="compositionally biased region" description="Polar residues" evidence="8">
    <location>
        <begin position="389"/>
        <end position="406"/>
    </location>
</feature>
<evidence type="ECO:0000256" key="1">
    <source>
        <dbReference type="ARBA" id="ARBA00004141"/>
    </source>
</evidence>
<dbReference type="InterPro" id="IPR000276">
    <property type="entry name" value="GPCR_Rhodpsn"/>
</dbReference>
<organism evidence="11">
    <name type="scientific">Ambigolimax valentianus</name>
    <dbReference type="NCBI Taxonomy" id="1338344"/>
    <lineage>
        <taxon>Eukaryota</taxon>
        <taxon>Metazoa</taxon>
        <taxon>Spiralia</taxon>
        <taxon>Lophotrochozoa</taxon>
        <taxon>Mollusca</taxon>
        <taxon>Gastropoda</taxon>
        <taxon>Heterobranchia</taxon>
        <taxon>Euthyneura</taxon>
        <taxon>Panpulmonata</taxon>
        <taxon>Eupulmonata</taxon>
        <taxon>Stylommatophora</taxon>
        <taxon>Helicina</taxon>
        <taxon>Limacoidea</taxon>
        <taxon>Limacidae</taxon>
        <taxon>Ambigolimax</taxon>
    </lineage>
</organism>
<keyword evidence="2 9" id="KW-0812">Transmembrane</keyword>
<sequence length="421" mass="47253">MDLTVAHISGGNELLYNDWRSGNESERVTNEHERLPGNVTSELKFRTLSGTGFIFIGCMLSVTWSFGTFFNGLCLYIFATTAGLRSPTNIFIIALNLCDFLMCFVGTPAALTSAWARRWLWGRAGCKIEGFLVYFLGMTSMYLLTAIAVIRYIAISKPLLVRRISTAVAVVSCVCCSLLGFLWAVLPAFGWNEFGLEGAGISCSVIWHSTDPSCMSYIWTVFFTCLVIPVGVMLFSYGGVLVTLRNLNRNSVWDLNSRVAKKNLAIEKKMLRTSVLIVLSFICFWTPYAAVSFITAFFGAEHISAIFASIPPVVAKCQGLMDPVIYVASNKQVRTEVLKMLPCRVLQEQLLKRISRSTKELESVEFHLGDETAFKRRSTQTKNEMEEVSGQQTRQWGKQNQVQPLNNRLKEDEERHKDTVL</sequence>
<reference evidence="11" key="1">
    <citation type="submission" date="2018-12" db="EMBL/GenBank/DDBJ databases">
        <title>Co-expression of opsin proteins in the eye photoreceptors of the terrestrial slug Limax.</title>
        <authorList>
            <person name="Matsuo R."/>
            <person name="Koyanagi M."/>
            <person name="Sugihara T."/>
            <person name="Terakita A."/>
            <person name="Nagata A."/>
            <person name="Matsuo Y."/>
        </authorList>
    </citation>
    <scope>NUCLEOTIDE SEQUENCE</scope>
</reference>
<feature type="transmembrane region" description="Helical" evidence="9">
    <location>
        <begin position="90"/>
        <end position="111"/>
    </location>
</feature>
<dbReference type="CDD" id="cd14969">
    <property type="entry name" value="7tmA_Opsins_type2_animals"/>
    <property type="match status" value="1"/>
</dbReference>
<dbReference type="GO" id="GO:0016020">
    <property type="term" value="C:membrane"/>
    <property type="evidence" value="ECO:0007669"/>
    <property type="project" value="UniProtKB-SubCell"/>
</dbReference>
<feature type="transmembrane region" description="Helical" evidence="9">
    <location>
        <begin position="166"/>
        <end position="186"/>
    </location>
</feature>
<dbReference type="GO" id="GO:0004930">
    <property type="term" value="F:G protein-coupled receptor activity"/>
    <property type="evidence" value="ECO:0007669"/>
    <property type="project" value="UniProtKB-KW"/>
</dbReference>
<evidence type="ECO:0000256" key="4">
    <source>
        <dbReference type="ARBA" id="ARBA00023040"/>
    </source>
</evidence>
<dbReference type="Pfam" id="PF00001">
    <property type="entry name" value="7tm_1"/>
    <property type="match status" value="1"/>
</dbReference>
<dbReference type="InterPro" id="IPR017452">
    <property type="entry name" value="GPCR_Rhodpsn_7TM"/>
</dbReference>
<evidence type="ECO:0000256" key="9">
    <source>
        <dbReference type="SAM" id="Phobius"/>
    </source>
</evidence>
<dbReference type="PROSITE" id="PS50262">
    <property type="entry name" value="G_PROTEIN_RECEP_F1_2"/>
    <property type="match status" value="1"/>
</dbReference>
<feature type="transmembrane region" description="Helical" evidence="9">
    <location>
        <begin position="131"/>
        <end position="154"/>
    </location>
</feature>
<keyword evidence="5 9" id="KW-0472">Membrane</keyword>
<dbReference type="SUPFAM" id="SSF81321">
    <property type="entry name" value="Family A G protein-coupled receptor-like"/>
    <property type="match status" value="1"/>
</dbReference>
<evidence type="ECO:0000256" key="6">
    <source>
        <dbReference type="ARBA" id="ARBA00023170"/>
    </source>
</evidence>
<protein>
    <submittedName>
        <fullName evidence="11">Xenopsin</fullName>
    </submittedName>
</protein>
<dbReference type="AlphaFoldDB" id="A0A455SJK2"/>
<evidence type="ECO:0000256" key="3">
    <source>
        <dbReference type="ARBA" id="ARBA00022989"/>
    </source>
</evidence>
<feature type="transmembrane region" description="Helical" evidence="9">
    <location>
        <begin position="275"/>
        <end position="300"/>
    </location>
</feature>
<dbReference type="SMART" id="SM01381">
    <property type="entry name" value="7TM_GPCR_Srsx"/>
    <property type="match status" value="1"/>
</dbReference>
<evidence type="ECO:0000313" key="11">
    <source>
        <dbReference type="EMBL" id="BBH84660.2"/>
    </source>
</evidence>
<dbReference type="EMBL" id="LC440461">
    <property type="protein sequence ID" value="BBH84660.2"/>
    <property type="molecule type" value="mRNA"/>
</dbReference>
<feature type="transmembrane region" description="Helical" evidence="9">
    <location>
        <begin position="217"/>
        <end position="244"/>
    </location>
</feature>
<dbReference type="PRINTS" id="PR00237">
    <property type="entry name" value="GPCRRHODOPSN"/>
</dbReference>
<dbReference type="PANTHER" id="PTHR24240">
    <property type="entry name" value="OPSIN"/>
    <property type="match status" value="1"/>
</dbReference>
<evidence type="ECO:0000256" key="2">
    <source>
        <dbReference type="ARBA" id="ARBA00022692"/>
    </source>
</evidence>
<keyword evidence="7" id="KW-0807">Transducer</keyword>
<feature type="compositionally biased region" description="Basic and acidic residues" evidence="8">
    <location>
        <begin position="408"/>
        <end position="421"/>
    </location>
</feature>
<feature type="domain" description="G-protein coupled receptors family 1 profile" evidence="10">
    <location>
        <begin position="70"/>
        <end position="326"/>
    </location>
</feature>
<name>A0A455SJK2_9EUPU</name>
<evidence type="ECO:0000256" key="8">
    <source>
        <dbReference type="SAM" id="MobiDB-lite"/>
    </source>
</evidence>
<accession>A0A455SJK2</accession>
<feature type="region of interest" description="Disordered" evidence="8">
    <location>
        <begin position="376"/>
        <end position="421"/>
    </location>
</feature>
<keyword evidence="4" id="KW-0297">G-protein coupled receptor</keyword>
<keyword evidence="6" id="KW-0675">Receptor</keyword>
<evidence type="ECO:0000259" key="10">
    <source>
        <dbReference type="PROSITE" id="PS50262"/>
    </source>
</evidence>
<feature type="transmembrane region" description="Helical" evidence="9">
    <location>
        <begin position="53"/>
        <end position="78"/>
    </location>
</feature>
<proteinExistence type="evidence at transcript level"/>
<evidence type="ECO:0000256" key="7">
    <source>
        <dbReference type="ARBA" id="ARBA00023224"/>
    </source>
</evidence>
<keyword evidence="3 9" id="KW-1133">Transmembrane helix</keyword>